<comment type="caution">
    <text evidence="2">The sequence shown here is derived from an EMBL/GenBank/DDBJ whole genome shotgun (WGS) entry which is preliminary data.</text>
</comment>
<dbReference type="EMBL" id="JARKIF010000025">
    <property type="protein sequence ID" value="KAJ7614938.1"/>
    <property type="molecule type" value="Genomic_DNA"/>
</dbReference>
<organism evidence="2 3">
    <name type="scientific">Roridomyces roridus</name>
    <dbReference type="NCBI Taxonomy" id="1738132"/>
    <lineage>
        <taxon>Eukaryota</taxon>
        <taxon>Fungi</taxon>
        <taxon>Dikarya</taxon>
        <taxon>Basidiomycota</taxon>
        <taxon>Agaricomycotina</taxon>
        <taxon>Agaricomycetes</taxon>
        <taxon>Agaricomycetidae</taxon>
        <taxon>Agaricales</taxon>
        <taxon>Marasmiineae</taxon>
        <taxon>Mycenaceae</taxon>
        <taxon>Roridomyces</taxon>
    </lineage>
</organism>
<evidence type="ECO:0000313" key="2">
    <source>
        <dbReference type="EMBL" id="KAJ7614938.1"/>
    </source>
</evidence>
<feature type="chain" id="PRO_5041905319" evidence="1">
    <location>
        <begin position="19"/>
        <end position="120"/>
    </location>
</feature>
<sequence length="120" mass="12928">MFAKSLLALIALLATSNATPSPDIVARADMTQCIVNFTTPVTDGTTIVSSFKVPHAGVCYNMIMQNITYVPGDTQVVVPTNAQCGCSIYWYNALQEAPPENCFQNSEIRARADSTAFKCA</sequence>
<evidence type="ECO:0000256" key="1">
    <source>
        <dbReference type="SAM" id="SignalP"/>
    </source>
</evidence>
<accession>A0AAD7B9T9</accession>
<gene>
    <name evidence="2" type="ORF">FB45DRAFT_1008546</name>
</gene>
<keyword evidence="3" id="KW-1185">Reference proteome</keyword>
<proteinExistence type="predicted"/>
<dbReference type="AlphaFoldDB" id="A0AAD7B9T9"/>
<protein>
    <submittedName>
        <fullName evidence="2">Uncharacterized protein</fullName>
    </submittedName>
</protein>
<name>A0AAD7B9T9_9AGAR</name>
<evidence type="ECO:0000313" key="3">
    <source>
        <dbReference type="Proteomes" id="UP001221142"/>
    </source>
</evidence>
<dbReference type="Proteomes" id="UP001221142">
    <property type="component" value="Unassembled WGS sequence"/>
</dbReference>
<feature type="signal peptide" evidence="1">
    <location>
        <begin position="1"/>
        <end position="18"/>
    </location>
</feature>
<reference evidence="2" key="1">
    <citation type="submission" date="2023-03" db="EMBL/GenBank/DDBJ databases">
        <title>Massive genome expansion in bonnet fungi (Mycena s.s.) driven by repeated elements and novel gene families across ecological guilds.</title>
        <authorList>
            <consortium name="Lawrence Berkeley National Laboratory"/>
            <person name="Harder C.B."/>
            <person name="Miyauchi S."/>
            <person name="Viragh M."/>
            <person name="Kuo A."/>
            <person name="Thoen E."/>
            <person name="Andreopoulos B."/>
            <person name="Lu D."/>
            <person name="Skrede I."/>
            <person name="Drula E."/>
            <person name="Henrissat B."/>
            <person name="Morin E."/>
            <person name="Kohler A."/>
            <person name="Barry K."/>
            <person name="LaButti K."/>
            <person name="Morin E."/>
            <person name="Salamov A."/>
            <person name="Lipzen A."/>
            <person name="Mereny Z."/>
            <person name="Hegedus B."/>
            <person name="Baldrian P."/>
            <person name="Stursova M."/>
            <person name="Weitz H."/>
            <person name="Taylor A."/>
            <person name="Grigoriev I.V."/>
            <person name="Nagy L.G."/>
            <person name="Martin F."/>
            <person name="Kauserud H."/>
        </authorList>
    </citation>
    <scope>NUCLEOTIDE SEQUENCE</scope>
    <source>
        <strain evidence="2">9284</strain>
    </source>
</reference>
<keyword evidence="1" id="KW-0732">Signal</keyword>